<comment type="subcellular location">
    <subcellularLocation>
        <location evidence="2">Cytoplasmic vesicle</location>
        <location evidence="2">Secretory vesicle</location>
        <location evidence="2">Synaptic vesicle membrane</location>
        <topology evidence="2">Multi-pass membrane protein</topology>
    </subcellularLocation>
    <subcellularLocation>
        <location evidence="1">Early endosome membrane</location>
    </subcellularLocation>
</comment>
<dbReference type="PANTHER" id="PTHR31937:SF2">
    <property type="entry name" value="TRANSMEMBRANE PROTEIN 163"/>
    <property type="match status" value="1"/>
</dbReference>
<gene>
    <name evidence="13" type="ORF">AWC17_15620</name>
</gene>
<evidence type="ECO:0000256" key="10">
    <source>
        <dbReference type="ARBA" id="ARBA00023329"/>
    </source>
</evidence>
<keyword evidence="14" id="KW-1185">Reference proteome</keyword>
<dbReference type="EMBL" id="LQPH01000164">
    <property type="protein sequence ID" value="ORW16188.1"/>
    <property type="molecule type" value="Genomic_DNA"/>
</dbReference>
<protein>
    <recommendedName>
        <fullName evidence="12">Cation efflux protein transmembrane domain-containing protein</fullName>
    </recommendedName>
</protein>
<feature type="transmembrane region" description="Helical" evidence="11">
    <location>
        <begin position="53"/>
        <end position="72"/>
    </location>
</feature>
<keyword evidence="6" id="KW-0862">Zinc</keyword>
<evidence type="ECO:0000256" key="7">
    <source>
        <dbReference type="ARBA" id="ARBA00022989"/>
    </source>
</evidence>
<keyword evidence="9 11" id="KW-0472">Membrane</keyword>
<dbReference type="InterPro" id="IPR058533">
    <property type="entry name" value="Cation_efflux_TM"/>
</dbReference>
<evidence type="ECO:0000256" key="2">
    <source>
        <dbReference type="ARBA" id="ARBA00004644"/>
    </source>
</evidence>
<feature type="domain" description="Cation efflux protein transmembrane" evidence="12">
    <location>
        <begin position="90"/>
        <end position="199"/>
    </location>
</feature>
<feature type="transmembrane region" description="Helical" evidence="11">
    <location>
        <begin position="21"/>
        <end position="41"/>
    </location>
</feature>
<evidence type="ECO:0000259" key="12">
    <source>
        <dbReference type="Pfam" id="PF01545"/>
    </source>
</evidence>
<dbReference type="InterPro" id="IPR027469">
    <property type="entry name" value="Cation_efflux_TMD_sf"/>
</dbReference>
<dbReference type="Gene3D" id="1.20.1510.10">
    <property type="entry name" value="Cation efflux protein transmembrane domain"/>
    <property type="match status" value="1"/>
</dbReference>
<dbReference type="AlphaFoldDB" id="A0A1X1YYL1"/>
<proteinExistence type="inferred from homology"/>
<dbReference type="PANTHER" id="PTHR31937">
    <property type="entry name" value="TRANSMEMBRANE PROTEIN 163"/>
    <property type="match status" value="1"/>
</dbReference>
<evidence type="ECO:0000256" key="1">
    <source>
        <dbReference type="ARBA" id="ARBA00004146"/>
    </source>
</evidence>
<evidence type="ECO:0000256" key="8">
    <source>
        <dbReference type="ARBA" id="ARBA00023018"/>
    </source>
</evidence>
<feature type="transmembrane region" description="Helical" evidence="11">
    <location>
        <begin position="84"/>
        <end position="102"/>
    </location>
</feature>
<evidence type="ECO:0000256" key="6">
    <source>
        <dbReference type="ARBA" id="ARBA00022833"/>
    </source>
</evidence>
<keyword evidence="7 11" id="KW-1133">Transmembrane helix</keyword>
<evidence type="ECO:0000256" key="5">
    <source>
        <dbReference type="ARBA" id="ARBA00022753"/>
    </source>
</evidence>
<dbReference type="GO" id="GO:0031410">
    <property type="term" value="C:cytoplasmic vesicle"/>
    <property type="evidence" value="ECO:0007669"/>
    <property type="project" value="UniProtKB-KW"/>
</dbReference>
<keyword evidence="5" id="KW-0967">Endosome</keyword>
<evidence type="ECO:0000256" key="9">
    <source>
        <dbReference type="ARBA" id="ARBA00023136"/>
    </source>
</evidence>
<dbReference type="SUPFAM" id="SSF161111">
    <property type="entry name" value="Cation efflux protein transmembrane domain-like"/>
    <property type="match status" value="1"/>
</dbReference>
<evidence type="ECO:0000313" key="14">
    <source>
        <dbReference type="Proteomes" id="UP000193781"/>
    </source>
</evidence>
<evidence type="ECO:0000256" key="4">
    <source>
        <dbReference type="ARBA" id="ARBA00022692"/>
    </source>
</evidence>
<feature type="transmembrane region" description="Helical" evidence="11">
    <location>
        <begin position="156"/>
        <end position="178"/>
    </location>
</feature>
<evidence type="ECO:0000256" key="11">
    <source>
        <dbReference type="SAM" id="Phobius"/>
    </source>
</evidence>
<reference evidence="13 14" key="1">
    <citation type="submission" date="2016-01" db="EMBL/GenBank/DDBJ databases">
        <title>The new phylogeny of the genus Mycobacterium.</title>
        <authorList>
            <person name="Tarcisio F."/>
            <person name="Conor M."/>
            <person name="Antonella G."/>
            <person name="Elisabetta G."/>
            <person name="Giulia F.S."/>
            <person name="Sara T."/>
            <person name="Anna F."/>
            <person name="Clotilde B."/>
            <person name="Roberto B."/>
            <person name="Veronica D.S."/>
            <person name="Fabio R."/>
            <person name="Monica P."/>
            <person name="Olivier J."/>
            <person name="Enrico T."/>
            <person name="Nicola S."/>
        </authorList>
    </citation>
    <scope>NUCLEOTIDE SEQUENCE [LARGE SCALE GENOMIC DNA]</scope>
    <source>
        <strain evidence="13 14">DSM 44803</strain>
    </source>
</reference>
<dbReference type="InterPro" id="IPR026765">
    <property type="entry name" value="Tmem163"/>
</dbReference>
<sequence length="211" mass="22156">MVAAATTRFRDAQWHRAARSARWLALVSLVLVVVDGGVALWQGVSVGSIALSAWALGSAPEAMASLIVIWRFSGWRTLSDTAELRAQRGVAVSFWLSAPYITAESVHHLLREHVAHASVIGLVVAVAAVVQMPLLGRAQHKLGAALGSAATIGKGMQNYLCAAQAAGVLLGLAATFLWRGGWWLDPAVGLGIAGIAVWQGARSWRGEACGC</sequence>
<evidence type="ECO:0000256" key="3">
    <source>
        <dbReference type="ARBA" id="ARBA00008731"/>
    </source>
</evidence>
<accession>A0A1X1YYL1</accession>
<dbReference type="Pfam" id="PF01545">
    <property type="entry name" value="Cation_efflux"/>
    <property type="match status" value="1"/>
</dbReference>
<name>A0A1X1YYL1_9MYCO</name>
<comment type="caution">
    <text evidence="13">The sequence shown here is derived from an EMBL/GenBank/DDBJ whole genome shotgun (WGS) entry which is preliminary data.</text>
</comment>
<evidence type="ECO:0000313" key="13">
    <source>
        <dbReference type="EMBL" id="ORW16188.1"/>
    </source>
</evidence>
<comment type="similarity">
    <text evidence="3">Belongs to the TMEM163 family.</text>
</comment>
<keyword evidence="10" id="KW-0968">Cytoplasmic vesicle</keyword>
<dbReference type="GO" id="GO:0016020">
    <property type="term" value="C:membrane"/>
    <property type="evidence" value="ECO:0007669"/>
    <property type="project" value="TreeGrafter"/>
</dbReference>
<organism evidence="13 14">
    <name type="scientific">Mycobacterium nebraskense</name>
    <dbReference type="NCBI Taxonomy" id="244292"/>
    <lineage>
        <taxon>Bacteria</taxon>
        <taxon>Bacillati</taxon>
        <taxon>Actinomycetota</taxon>
        <taxon>Actinomycetes</taxon>
        <taxon>Mycobacteriales</taxon>
        <taxon>Mycobacteriaceae</taxon>
        <taxon>Mycobacterium</taxon>
    </lineage>
</organism>
<keyword evidence="4 11" id="KW-0812">Transmembrane</keyword>
<dbReference type="Proteomes" id="UP000193781">
    <property type="component" value="Unassembled WGS sequence"/>
</dbReference>
<keyword evidence="8" id="KW-0770">Synapse</keyword>
<feature type="transmembrane region" description="Helical" evidence="11">
    <location>
        <begin position="114"/>
        <end position="135"/>
    </location>
</feature>